<dbReference type="SMART" id="SM01411">
    <property type="entry name" value="Ephrin_rec_like"/>
    <property type="match status" value="8"/>
</dbReference>
<evidence type="ECO:0000313" key="6">
    <source>
        <dbReference type="Proteomes" id="UP001146793"/>
    </source>
</evidence>
<dbReference type="InterPro" id="IPR009030">
    <property type="entry name" value="Growth_fac_rcpt_cys_sf"/>
</dbReference>
<feature type="domain" description="Tyrosine-protein kinase ephrin type A/B receptor-like" evidence="3">
    <location>
        <begin position="761"/>
        <end position="811"/>
    </location>
</feature>
<feature type="region of interest" description="Disordered" evidence="1">
    <location>
        <begin position="1573"/>
        <end position="1657"/>
    </location>
</feature>
<feature type="domain" description="Tyrosine-protein kinase ephrin type A/B receptor-like" evidence="3">
    <location>
        <begin position="952"/>
        <end position="981"/>
    </location>
</feature>
<dbReference type="EMBL" id="JANTQA010000026">
    <property type="protein sequence ID" value="KAJ3442320.1"/>
    <property type="molecule type" value="Genomic_DNA"/>
</dbReference>
<feature type="transmembrane region" description="Helical" evidence="2">
    <location>
        <begin position="1221"/>
        <end position="1241"/>
    </location>
</feature>
<feature type="transmembrane region" description="Helical" evidence="2">
    <location>
        <begin position="1426"/>
        <end position="1446"/>
    </location>
</feature>
<feature type="compositionally biased region" description="Polar residues" evidence="1">
    <location>
        <begin position="1647"/>
        <end position="1657"/>
    </location>
</feature>
<evidence type="ECO:0000313" key="5">
    <source>
        <dbReference type="EMBL" id="KAJ3442320.1"/>
    </source>
</evidence>
<evidence type="ECO:0000256" key="2">
    <source>
        <dbReference type="SAM" id="Phobius"/>
    </source>
</evidence>
<dbReference type="Proteomes" id="UP001146793">
    <property type="component" value="Unassembled WGS sequence"/>
</dbReference>
<dbReference type="PANTHER" id="PTHR46967">
    <property type="entry name" value="INSULIN-LIKE GROWTH FACTOR BINDING PROTEIN,N-TERMINAL"/>
    <property type="match status" value="1"/>
</dbReference>
<dbReference type="Pfam" id="PF07699">
    <property type="entry name" value="Ephrin_rec_like"/>
    <property type="match status" value="5"/>
</dbReference>
<dbReference type="Gene3D" id="2.10.50.10">
    <property type="entry name" value="Tumor Necrosis Factor Receptor, subunit A, domain 2"/>
    <property type="match status" value="6"/>
</dbReference>
<feature type="domain" description="Tyrosine-protein kinase ephrin type A/B receptor-like" evidence="3">
    <location>
        <begin position="897"/>
        <end position="935"/>
    </location>
</feature>
<dbReference type="InterPro" id="IPR011641">
    <property type="entry name" value="Tyr-kin_ephrin_A/B_rcpt-like"/>
</dbReference>
<protein>
    <submittedName>
        <fullName evidence="5">Insulin-like growth factor binding proteinn-terminal</fullName>
    </submittedName>
</protein>
<dbReference type="PANTHER" id="PTHR46967:SF1">
    <property type="entry name" value="KERATIN-ASSOCIATED PROTEIN 16-1-LIKE"/>
    <property type="match status" value="1"/>
</dbReference>
<feature type="transmembrane region" description="Helical" evidence="2">
    <location>
        <begin position="1378"/>
        <end position="1401"/>
    </location>
</feature>
<feature type="transmembrane region" description="Helical" evidence="2">
    <location>
        <begin position="1281"/>
        <end position="1302"/>
    </location>
</feature>
<evidence type="ECO:0000259" key="3">
    <source>
        <dbReference type="Pfam" id="PF07699"/>
    </source>
</evidence>
<keyword evidence="2" id="KW-1133">Transmembrane helix</keyword>
<feature type="domain" description="DUF7948" evidence="4">
    <location>
        <begin position="110"/>
        <end position="281"/>
    </location>
</feature>
<feature type="domain" description="Tyrosine-protein kinase ephrin type A/B receptor-like" evidence="3">
    <location>
        <begin position="1098"/>
        <end position="1145"/>
    </location>
</feature>
<dbReference type="Pfam" id="PF25778">
    <property type="entry name" value="DUF7948"/>
    <property type="match status" value="1"/>
</dbReference>
<feature type="transmembrane region" description="Helical" evidence="2">
    <location>
        <begin position="1323"/>
        <end position="1346"/>
    </location>
</feature>
<reference evidence="5" key="1">
    <citation type="submission" date="2022-08" db="EMBL/GenBank/DDBJ databases">
        <title>Novel sulphate-reducing endosymbionts in the free-living metamonad Anaeramoeba.</title>
        <authorList>
            <person name="Jerlstrom-Hultqvist J."/>
            <person name="Cepicka I."/>
            <person name="Gallot-Lavallee L."/>
            <person name="Salas-Leiva D."/>
            <person name="Curtis B.A."/>
            <person name="Zahonova K."/>
            <person name="Pipaliya S."/>
            <person name="Dacks J."/>
            <person name="Roger A.J."/>
        </authorList>
    </citation>
    <scope>NUCLEOTIDE SEQUENCE</scope>
    <source>
        <strain evidence="5">Busselton2</strain>
    </source>
</reference>
<gene>
    <name evidence="5" type="ORF">M0812_12054</name>
</gene>
<organism evidence="5 6">
    <name type="scientific">Anaeramoeba flamelloides</name>
    <dbReference type="NCBI Taxonomy" id="1746091"/>
    <lineage>
        <taxon>Eukaryota</taxon>
        <taxon>Metamonada</taxon>
        <taxon>Anaeramoebidae</taxon>
        <taxon>Anaeramoeba</taxon>
    </lineage>
</organism>
<sequence length="1657" mass="185221">MNEIFLCKTKKGKVNAACLVFLFLFFSGFYLQSNKNSFFQNNIEIASDNKKISRQTESDTKIKTLTQEDLGIYGFFRPTIILKNKGQISDPHVKYYSHVLETGTTFWFYDDEIKIRVKGHIVRMKLHNESCLLKSVQPGALKDSTSTVIKGSKKFTKIPNYEKIIYTTTAPGVSLEFGVSKDNQKLKSAFLLDRAGDYQKISMRYESQTLVPYVSKGSGELFFFDPVQKNAPLSESAPIFFQSSREIKGSFAQHFPNRDIISFKIAKNQHFSLKKPLVIDPWYTTYLGSSEDEESWNFVLNSVGEFISVGVTLGYDFPITDRSYQNEFKGEDYNCFLFKMTTGMGLKWSTFISSDEEDQCKGITLDDVENIVITGWTYGIDGDDAWPTTPDTCFPTTQYCDRSGFVTKMNSVGTDIIWSTFTPSSLNDTNGFRGRSVLYDTLTDSLLLVGYPGEEVGSCSPTGIWNYTGEYNGWMNIRNDGLGFNCFNGLGDNYRLSVPSKEDVLIYSDSLYFTTLFGIEDPYGESVQTFDRECMPQYSTSLGIKAVNYYSIFPIDKETYWVAGNTLNDTFPTTSNAFQKDFSNNGSSDGVFLKYESQTDLVYSSFLGFTGFVKIHQIKVDSNQRVIVAGSGSPLESYDQFYGKDLDHQKGFIIVFNSTGNGLVYSIGFNSPITNLELFKKDELESIIAFGYTYSENVSISEQAYQNASKGNDDLWIFANHTICPMGSYLYDDMCVPCPAGSNSTNTGATDVSTCDLCNEGTFSELGSSICMDCFQGTYNPLPGGSGPSSCILCEGGKYSDKEGATSINVCENCKEGTYSDYGYSKCLDCPMGTYNPNQRGNGSDSCLLCEGGTYSDNEGATSINVCQKCQEGTYSDYGYSKCLDCPMGTYNPNQQGNGLDSCQFCDGGFYNNITGQSSCFECLEGEYTNSTGSINCLKCSLGTYNPNKGGSTLGDCQLCARGAYSDEEGSIVCKLCPQGTWNHLYAQTSLSNCQNCPIGTYGIKEGGISSTDGCDYCPPGKYNDQEGSVDSSFCIDCPVSHYSDHYGAISNETCKPCPKGTWNDQQGLVSLAECVDCAPGEYNDLPASTKCQICGIGTYPNIKQTTCLNCSAGTFASTAGSEVCESCPANSINLNTGATKCFKCSDENICVGGSECSTGRDPESYCAKCLPNYFIRGNDCKECPPTWTIYIWLGVAILIVILIIIFFNKVKKAIEKLRDQLITITIVSLQIIGGILAMNLPFPDFLMETQVGTASGFFNLDVEMITGSQCFKTFSFYQRYLIFMILPLAVAVLLIIIWFVLKMLERFHHFTKDKALKLRNITIFYGTMAFRFVYIPISIVCFEPFDYTYQSLLDENTLDKDPNITTGDELYKQYLPWFIFFALLYVVGVPLTLLILLLFAKKNGFNERWKSKIGWLWSHYKPKRFWWEVTEMIFRLLFMITPLFFSLNKTMHSVSLLVIIAIQTVFILVFRPRVHHEKRTHKVMKRKLEPPDKLQIGFCFIIFGLISLTLPSAGMLLFTLFYGVGVIFLTMTFKSPLRTLFIWLKISTKKKRNKKANQNEDIDLKTLSYSSNKESDLDSSTTTGSENEDIEKADKQNSNRCVDFNSNTNLHSDQNSIPNSDSNSYSFVNIHGNEKNHSDVNEENQSDTGSINDEMI</sequence>
<proteinExistence type="predicted"/>
<dbReference type="SUPFAM" id="SSF57184">
    <property type="entry name" value="Growth factor receptor domain"/>
    <property type="match status" value="3"/>
</dbReference>
<accession>A0AAV7ZPJ5</accession>
<feature type="domain" description="Tyrosine-protein kinase ephrin type A/B receptor-like" evidence="3">
    <location>
        <begin position="817"/>
        <end position="867"/>
    </location>
</feature>
<feature type="transmembrane region" description="Helical" evidence="2">
    <location>
        <begin position="12"/>
        <end position="31"/>
    </location>
</feature>
<feature type="transmembrane region" description="Helical" evidence="2">
    <location>
        <begin position="1521"/>
        <end position="1545"/>
    </location>
</feature>
<keyword evidence="2" id="KW-0812">Transmembrane</keyword>
<comment type="caution">
    <text evidence="5">The sequence shown here is derived from an EMBL/GenBank/DDBJ whole genome shotgun (WGS) entry which is preliminary data.</text>
</comment>
<evidence type="ECO:0000256" key="1">
    <source>
        <dbReference type="SAM" id="MobiDB-lite"/>
    </source>
</evidence>
<feature type="compositionally biased region" description="Polar residues" evidence="1">
    <location>
        <begin position="1573"/>
        <end position="1586"/>
    </location>
</feature>
<evidence type="ECO:0000259" key="4">
    <source>
        <dbReference type="Pfam" id="PF25778"/>
    </source>
</evidence>
<keyword evidence="2" id="KW-0472">Membrane</keyword>
<feature type="transmembrane region" description="Helical" evidence="2">
    <location>
        <begin position="1495"/>
        <end position="1515"/>
    </location>
</feature>
<dbReference type="InterPro" id="IPR057708">
    <property type="entry name" value="DUF7948"/>
</dbReference>
<name>A0AAV7ZPJ5_9EUKA</name>
<feature type="compositionally biased region" description="Polar residues" evidence="1">
    <location>
        <begin position="1599"/>
        <end position="1628"/>
    </location>
</feature>
<feature type="transmembrane region" description="Helical" evidence="2">
    <location>
        <begin position="1188"/>
        <end position="1209"/>
    </location>
</feature>
<dbReference type="CDD" id="cd00185">
    <property type="entry name" value="TNFRSF"/>
    <property type="match status" value="1"/>
</dbReference>
<feature type="transmembrane region" description="Helical" evidence="2">
    <location>
        <begin position="1452"/>
        <end position="1471"/>
    </location>
</feature>